<gene>
    <name evidence="2" type="ORF">PCOR1329_LOCUS27376</name>
</gene>
<organism evidence="2 3">
    <name type="scientific">Prorocentrum cordatum</name>
    <dbReference type="NCBI Taxonomy" id="2364126"/>
    <lineage>
        <taxon>Eukaryota</taxon>
        <taxon>Sar</taxon>
        <taxon>Alveolata</taxon>
        <taxon>Dinophyceae</taxon>
        <taxon>Prorocentrales</taxon>
        <taxon>Prorocentraceae</taxon>
        <taxon>Prorocentrum</taxon>
    </lineage>
</organism>
<dbReference type="Proteomes" id="UP001189429">
    <property type="component" value="Unassembled WGS sequence"/>
</dbReference>
<feature type="compositionally biased region" description="Polar residues" evidence="1">
    <location>
        <begin position="39"/>
        <end position="53"/>
    </location>
</feature>
<comment type="caution">
    <text evidence="2">The sequence shown here is derived from an EMBL/GenBank/DDBJ whole genome shotgun (WGS) entry which is preliminary data.</text>
</comment>
<name>A0ABN9S7Z4_9DINO</name>
<protein>
    <submittedName>
        <fullName evidence="2">Uncharacterized protein</fullName>
    </submittedName>
</protein>
<feature type="non-terminal residue" evidence="2">
    <location>
        <position position="96"/>
    </location>
</feature>
<evidence type="ECO:0000256" key="1">
    <source>
        <dbReference type="SAM" id="MobiDB-lite"/>
    </source>
</evidence>
<sequence>MRGRRRGGRETKEAAQEGGGGRGRARQEGEEEEEAEAGSNESTAAVQQSSGSTLRIRRPELTYSGSAVKQSAAPERAVARTFVPRAWLGSARAFVW</sequence>
<accession>A0ABN9S7Z4</accession>
<dbReference type="EMBL" id="CAUYUJ010009905">
    <property type="protein sequence ID" value="CAK0828006.1"/>
    <property type="molecule type" value="Genomic_DNA"/>
</dbReference>
<evidence type="ECO:0000313" key="2">
    <source>
        <dbReference type="EMBL" id="CAK0828006.1"/>
    </source>
</evidence>
<proteinExistence type="predicted"/>
<reference evidence="2" key="1">
    <citation type="submission" date="2023-10" db="EMBL/GenBank/DDBJ databases">
        <authorList>
            <person name="Chen Y."/>
            <person name="Shah S."/>
            <person name="Dougan E. K."/>
            <person name="Thang M."/>
            <person name="Chan C."/>
        </authorList>
    </citation>
    <scope>NUCLEOTIDE SEQUENCE [LARGE SCALE GENOMIC DNA]</scope>
</reference>
<evidence type="ECO:0000313" key="3">
    <source>
        <dbReference type="Proteomes" id="UP001189429"/>
    </source>
</evidence>
<feature type="region of interest" description="Disordered" evidence="1">
    <location>
        <begin position="1"/>
        <end position="59"/>
    </location>
</feature>
<keyword evidence="3" id="KW-1185">Reference proteome</keyword>